<organism evidence="5 6">
    <name type="scientific">Microdochium bolleyi</name>
    <dbReference type="NCBI Taxonomy" id="196109"/>
    <lineage>
        <taxon>Eukaryota</taxon>
        <taxon>Fungi</taxon>
        <taxon>Dikarya</taxon>
        <taxon>Ascomycota</taxon>
        <taxon>Pezizomycotina</taxon>
        <taxon>Sordariomycetes</taxon>
        <taxon>Xylariomycetidae</taxon>
        <taxon>Xylariales</taxon>
        <taxon>Microdochiaceae</taxon>
        <taxon>Microdochium</taxon>
    </lineage>
</organism>
<accession>A0A136J4J9</accession>
<keyword evidence="2" id="KW-0472">Membrane</keyword>
<dbReference type="CDD" id="cd00882">
    <property type="entry name" value="Ras_like_GTPase"/>
    <property type="match status" value="1"/>
</dbReference>
<evidence type="ECO:0000313" key="6">
    <source>
        <dbReference type="Proteomes" id="UP000070501"/>
    </source>
</evidence>
<name>A0A136J4J9_9PEZI</name>
<dbReference type="PANTHER" id="PTHR36168">
    <property type="entry name" value="CHROMOSOME 1, WHOLE GENOME SHOTGUN SEQUENCE"/>
    <property type="match status" value="1"/>
</dbReference>
<feature type="region of interest" description="Disordered" evidence="1">
    <location>
        <begin position="40"/>
        <end position="65"/>
    </location>
</feature>
<dbReference type="SUPFAM" id="SSF52540">
    <property type="entry name" value="P-loop containing nucleoside triphosphate hydrolases"/>
    <property type="match status" value="1"/>
</dbReference>
<dbReference type="InterPro" id="IPR041664">
    <property type="entry name" value="AAA_16"/>
</dbReference>
<dbReference type="InParanoid" id="A0A136J4J9"/>
<dbReference type="Pfam" id="PF24913">
    <property type="entry name" value="WHD_AAA_fung"/>
    <property type="match status" value="1"/>
</dbReference>
<evidence type="ECO:0000313" key="5">
    <source>
        <dbReference type="EMBL" id="KXJ92044.1"/>
    </source>
</evidence>
<dbReference type="PANTHER" id="PTHR36168:SF4">
    <property type="entry name" value="ORC1-LIKE AAA ATPASE DOMAIN-CONTAINING PROTEIN"/>
    <property type="match status" value="1"/>
</dbReference>
<keyword evidence="2" id="KW-0812">Transmembrane</keyword>
<evidence type="ECO:0000256" key="2">
    <source>
        <dbReference type="SAM" id="Phobius"/>
    </source>
</evidence>
<dbReference type="Pfam" id="PF13191">
    <property type="entry name" value="AAA_16"/>
    <property type="match status" value="1"/>
</dbReference>
<evidence type="ECO:0008006" key="7">
    <source>
        <dbReference type="Google" id="ProtNLM"/>
    </source>
</evidence>
<sequence length="568" mass="63789">MGRLASRILRSRVIQARVIIQNPVRSSQLPSRRIDYQQLEQQRSDAAQRPAPPRWGGSHYSQDGPEPTGWSAGLHKFIEGCATAVGSILILAVAGYSYHLYYKRLVLRKMENAFAVGYSSDEIAALSRHIDPNSSHAILEAAVEGNDNDWVFRDEQAVIDSIVDGSTRGFYHLISGEKGTGKTSMLLKAMRKIGGEGVAMMEAHGDPEIFRIRLGKALDFEFHEDYIGSLFSFKGPRDTTALLDIERAFNKMEKVALKRKEQVGKPLVLIITSAHLVRDDEDGQDLLELIQQRAELWAASNLVTVVFVSDDYWTMERLMWQATRLRVNSIRDISRDAAMEAVYKFRLKAFQEEVSADVLAEVYAKIGGRLSFLSRVAKSPDMLQASNAICDRERRWLLNKYWILGKDLDPGGEEQQDLSSAAMLLAKALVDKEEEMKQTGNWDGSLPQIPLHEARQIMTNAAWIKTHDHHNIFTINPDGMVQADSVSMQAAMRHICNMPGFQEHLQETLDRLDEIESLQRTREVTLKDLGEGGQYKVVLSKGVRGETEATFSLQGEAEEENITGSAKK</sequence>
<feature type="transmembrane region" description="Helical" evidence="2">
    <location>
        <begin position="77"/>
        <end position="101"/>
    </location>
</feature>
<dbReference type="Proteomes" id="UP000070501">
    <property type="component" value="Unassembled WGS sequence"/>
</dbReference>
<protein>
    <recommendedName>
        <fullName evidence="7">Orc1-like AAA ATPase domain-containing protein</fullName>
    </recommendedName>
</protein>
<keyword evidence="2" id="KW-1133">Transmembrane helix</keyword>
<dbReference type="Gene3D" id="3.40.50.300">
    <property type="entry name" value="P-loop containing nucleotide triphosphate hydrolases"/>
    <property type="match status" value="1"/>
</dbReference>
<reference evidence="6" key="1">
    <citation type="submission" date="2016-02" db="EMBL/GenBank/DDBJ databases">
        <title>Draft genome sequence of Microdochium bolleyi, a fungal endophyte of beachgrass.</title>
        <authorList>
            <consortium name="DOE Joint Genome Institute"/>
            <person name="David A.S."/>
            <person name="May G."/>
            <person name="Haridas S."/>
            <person name="Lim J."/>
            <person name="Wang M."/>
            <person name="Labutti K."/>
            <person name="Lipzen A."/>
            <person name="Barry K."/>
            <person name="Grigoriev I.V."/>
        </authorList>
    </citation>
    <scope>NUCLEOTIDE SEQUENCE [LARGE SCALE GENOMIC DNA]</scope>
    <source>
        <strain evidence="6">J235TASD1</strain>
    </source>
</reference>
<dbReference type="OrthoDB" id="511599at2759"/>
<dbReference type="STRING" id="196109.A0A136J4J9"/>
<dbReference type="EMBL" id="KQ964249">
    <property type="protein sequence ID" value="KXJ92044.1"/>
    <property type="molecule type" value="Genomic_DNA"/>
</dbReference>
<dbReference type="AlphaFoldDB" id="A0A136J4J9"/>
<gene>
    <name evidence="5" type="ORF">Micbo1qcDRAFT_195000</name>
</gene>
<proteinExistence type="predicted"/>
<evidence type="ECO:0000256" key="1">
    <source>
        <dbReference type="SAM" id="MobiDB-lite"/>
    </source>
</evidence>
<dbReference type="InterPro" id="IPR027417">
    <property type="entry name" value="P-loop_NTPase"/>
</dbReference>
<keyword evidence="6" id="KW-1185">Reference proteome</keyword>
<feature type="domain" description="Orc1-like AAA ATPase" evidence="3">
    <location>
        <begin position="151"/>
        <end position="303"/>
    </location>
</feature>
<evidence type="ECO:0000259" key="4">
    <source>
        <dbReference type="Pfam" id="PF24913"/>
    </source>
</evidence>
<feature type="domain" description="AAA protein C-terminal winged helix" evidence="4">
    <location>
        <begin position="399"/>
        <end position="516"/>
    </location>
</feature>
<evidence type="ECO:0000259" key="3">
    <source>
        <dbReference type="Pfam" id="PF13191"/>
    </source>
</evidence>
<dbReference type="InterPro" id="IPR056808">
    <property type="entry name" value="HTH_AAA"/>
</dbReference>